<sequence length="89" mass="10131">MAVELTDAQIDAMTPQQRRELIVRLQRPISDFVDPELAARVRRARLRVMVGGSLALIPWIVYLTVTLPDRYLVSNWPVTWVGFDALLVA</sequence>
<dbReference type="Proteomes" id="UP000467385">
    <property type="component" value="Chromosome"/>
</dbReference>
<keyword evidence="1" id="KW-0472">Membrane</keyword>
<reference evidence="2 3" key="1">
    <citation type="journal article" date="2019" name="Emerg. Microbes Infect.">
        <title>Comprehensive subspecies identification of 175 nontuberculous mycobacteria species based on 7547 genomic profiles.</title>
        <authorList>
            <person name="Matsumoto Y."/>
            <person name="Kinjo T."/>
            <person name="Motooka D."/>
            <person name="Nabeya D."/>
            <person name="Jung N."/>
            <person name="Uechi K."/>
            <person name="Horii T."/>
            <person name="Iida T."/>
            <person name="Fujita J."/>
            <person name="Nakamura S."/>
        </authorList>
    </citation>
    <scope>NUCLEOTIDE SEQUENCE [LARGE SCALE GENOMIC DNA]</scope>
    <source>
        <strain evidence="2 3">JCM 14738</strain>
    </source>
</reference>
<accession>A0A7I7Y9I3</accession>
<dbReference type="EMBL" id="AP022613">
    <property type="protein sequence ID" value="BBZ38379.1"/>
    <property type="molecule type" value="Genomic_DNA"/>
</dbReference>
<keyword evidence="1" id="KW-0812">Transmembrane</keyword>
<evidence type="ECO:0000313" key="3">
    <source>
        <dbReference type="Proteomes" id="UP000467385"/>
    </source>
</evidence>
<keyword evidence="1" id="KW-1133">Transmembrane helix</keyword>
<gene>
    <name evidence="2" type="ORF">MCNS_14420</name>
</gene>
<evidence type="ECO:0000256" key="1">
    <source>
        <dbReference type="SAM" id="Phobius"/>
    </source>
</evidence>
<name>A0A7I7Y9I3_9MYCO</name>
<organism evidence="2 3">
    <name type="scientific">Mycobacterium conspicuum</name>
    <dbReference type="NCBI Taxonomy" id="44010"/>
    <lineage>
        <taxon>Bacteria</taxon>
        <taxon>Bacillati</taxon>
        <taxon>Actinomycetota</taxon>
        <taxon>Actinomycetes</taxon>
        <taxon>Mycobacteriales</taxon>
        <taxon>Mycobacteriaceae</taxon>
        <taxon>Mycobacterium</taxon>
    </lineage>
</organism>
<feature type="transmembrane region" description="Helical" evidence="1">
    <location>
        <begin position="46"/>
        <end position="65"/>
    </location>
</feature>
<evidence type="ECO:0000313" key="2">
    <source>
        <dbReference type="EMBL" id="BBZ38379.1"/>
    </source>
</evidence>
<dbReference type="AlphaFoldDB" id="A0A7I7Y9I3"/>
<proteinExistence type="predicted"/>
<protein>
    <submittedName>
        <fullName evidence="2">Uncharacterized protein</fullName>
    </submittedName>
</protein>
<keyword evidence="3" id="KW-1185">Reference proteome</keyword>